<name>B0MNT6_9FIRM</name>
<sequence>MQPIFLSNCHWADIVNRIKKRLAAQIYKRSSRDGCSLCVILLDK</sequence>
<proteinExistence type="predicted"/>
<reference evidence="1" key="2">
    <citation type="submission" date="2014-06" db="EMBL/GenBank/DDBJ databases">
        <title>Draft genome sequence of Eubacterium siraeum (DSM 15702).</title>
        <authorList>
            <person name="Sudarsanam P."/>
            <person name="Ley R."/>
            <person name="Guruge J."/>
            <person name="Turnbaugh P.J."/>
            <person name="Mahowald M."/>
            <person name="Liep D."/>
            <person name="Gordon J."/>
        </authorList>
    </citation>
    <scope>NUCLEOTIDE SEQUENCE</scope>
    <source>
        <strain evidence="1">DSM 15702</strain>
    </source>
</reference>
<gene>
    <name evidence="1" type="ORF">EUBSIR_01493</name>
</gene>
<comment type="caution">
    <text evidence="1">The sequence shown here is derived from an EMBL/GenBank/DDBJ whole genome shotgun (WGS) entry which is preliminary data.</text>
</comment>
<evidence type="ECO:0000313" key="2">
    <source>
        <dbReference type="Proteomes" id="UP000005326"/>
    </source>
</evidence>
<dbReference type="EMBL" id="ABCA03000047">
    <property type="protein sequence ID" value="EDS00573.1"/>
    <property type="molecule type" value="Genomic_DNA"/>
</dbReference>
<organism evidence="1 2">
    <name type="scientific">[Eubacterium] siraeum DSM 15702</name>
    <dbReference type="NCBI Taxonomy" id="428128"/>
    <lineage>
        <taxon>Bacteria</taxon>
        <taxon>Bacillati</taxon>
        <taxon>Bacillota</taxon>
        <taxon>Clostridia</taxon>
        <taxon>Eubacteriales</taxon>
        <taxon>Oscillospiraceae</taxon>
        <taxon>Oscillospiraceae incertae sedis</taxon>
    </lineage>
</organism>
<accession>B0MNT6</accession>
<reference evidence="1" key="1">
    <citation type="submission" date="2007-10" db="EMBL/GenBank/DDBJ databases">
        <authorList>
            <person name="Fulton L."/>
            <person name="Clifton S."/>
            <person name="Fulton B."/>
            <person name="Xu J."/>
            <person name="Minx P."/>
            <person name="Pepin K.H."/>
            <person name="Johnson M."/>
            <person name="Thiruvilangam P."/>
            <person name="Bhonagiri V."/>
            <person name="Nash W.E."/>
            <person name="Mardis E.R."/>
            <person name="Wilson R.K."/>
        </authorList>
    </citation>
    <scope>NUCLEOTIDE SEQUENCE [LARGE SCALE GENOMIC DNA]</scope>
    <source>
        <strain evidence="1">DSM 15702</strain>
    </source>
</reference>
<dbReference type="AlphaFoldDB" id="B0MNT6"/>
<keyword evidence="2" id="KW-1185">Reference proteome</keyword>
<protein>
    <submittedName>
        <fullName evidence="1">Uncharacterized protein</fullName>
    </submittedName>
</protein>
<evidence type="ECO:0000313" key="1">
    <source>
        <dbReference type="EMBL" id="EDS00573.1"/>
    </source>
</evidence>
<dbReference type="Proteomes" id="UP000005326">
    <property type="component" value="Unassembled WGS sequence"/>
</dbReference>